<dbReference type="Proteomes" id="UP000650524">
    <property type="component" value="Unassembled WGS sequence"/>
</dbReference>
<organism evidence="2 3">
    <name type="scientific">Candidatus Desulfacyla euxinica</name>
    <dbReference type="NCBI Taxonomy" id="2841693"/>
    <lineage>
        <taxon>Bacteria</taxon>
        <taxon>Deltaproteobacteria</taxon>
        <taxon>Candidatus Desulfacyla</taxon>
    </lineage>
</organism>
<accession>A0A8J6MY95</accession>
<keyword evidence="1" id="KW-1133">Transmembrane helix</keyword>
<evidence type="ECO:0008006" key="4">
    <source>
        <dbReference type="Google" id="ProtNLM"/>
    </source>
</evidence>
<protein>
    <recommendedName>
        <fullName evidence="4">Rod shape-determining protein MreD</fullName>
    </recommendedName>
</protein>
<feature type="transmembrane region" description="Helical" evidence="1">
    <location>
        <begin position="12"/>
        <end position="33"/>
    </location>
</feature>
<feature type="transmembrane region" description="Helical" evidence="1">
    <location>
        <begin position="84"/>
        <end position="109"/>
    </location>
</feature>
<name>A0A8J6MY95_9DELT</name>
<evidence type="ECO:0000313" key="2">
    <source>
        <dbReference type="EMBL" id="MBC8175936.1"/>
    </source>
</evidence>
<keyword evidence="1" id="KW-0472">Membrane</keyword>
<sequence length="156" mass="17011">MKGIWADPWSVSFFDLDLLTILIAYLFLSFSRIQAGAFALGQGFLIDIFSGGVHGLFAFLYLIVFCAIYLGSLFFNLQTARGQIMIVILAVFLKNIVLLTVLVFISNSIVFLKSFLIASAVSIIGTGLITPVLISLFNRLGDIHGREAGTPASEEL</sequence>
<comment type="caution">
    <text evidence="2">The sequence shown here is derived from an EMBL/GenBank/DDBJ whole genome shotgun (WGS) entry which is preliminary data.</text>
</comment>
<keyword evidence="1" id="KW-0812">Transmembrane</keyword>
<feature type="transmembrane region" description="Helical" evidence="1">
    <location>
        <begin position="53"/>
        <end position="77"/>
    </location>
</feature>
<gene>
    <name evidence="2" type="ORF">H8E19_00915</name>
</gene>
<feature type="transmembrane region" description="Helical" evidence="1">
    <location>
        <begin position="115"/>
        <end position="137"/>
    </location>
</feature>
<evidence type="ECO:0000313" key="3">
    <source>
        <dbReference type="Proteomes" id="UP000650524"/>
    </source>
</evidence>
<dbReference type="EMBL" id="JACNJD010000055">
    <property type="protein sequence ID" value="MBC8175936.1"/>
    <property type="molecule type" value="Genomic_DNA"/>
</dbReference>
<evidence type="ECO:0000256" key="1">
    <source>
        <dbReference type="SAM" id="Phobius"/>
    </source>
</evidence>
<proteinExistence type="predicted"/>
<dbReference type="AlphaFoldDB" id="A0A8J6MY95"/>
<reference evidence="2 3" key="1">
    <citation type="submission" date="2020-08" db="EMBL/GenBank/DDBJ databases">
        <title>Bridging the membrane lipid divide: bacteria of the FCB group superphylum have the potential to synthesize archaeal ether lipids.</title>
        <authorList>
            <person name="Villanueva L."/>
            <person name="Von Meijenfeldt F.A.B."/>
            <person name="Westbye A.B."/>
            <person name="Yadav S."/>
            <person name="Hopmans E.C."/>
            <person name="Dutilh B.E."/>
            <person name="Sinninghe Damste J.S."/>
        </authorList>
    </citation>
    <scope>NUCLEOTIDE SEQUENCE [LARGE SCALE GENOMIC DNA]</scope>
    <source>
        <strain evidence="2">NIOZ-UU27</strain>
    </source>
</reference>